<protein>
    <recommendedName>
        <fullName evidence="2">DUF6589 domain-containing protein</fullName>
    </recommendedName>
</protein>
<dbReference type="AlphaFoldDB" id="A0AAW0E4T4"/>
<comment type="caution">
    <text evidence="3">The sequence shown here is derived from an EMBL/GenBank/DDBJ whole genome shotgun (WGS) entry which is preliminary data.</text>
</comment>
<evidence type="ECO:0000313" key="4">
    <source>
        <dbReference type="Proteomes" id="UP001362999"/>
    </source>
</evidence>
<proteinExistence type="predicted"/>
<dbReference type="Proteomes" id="UP001362999">
    <property type="component" value="Unassembled WGS sequence"/>
</dbReference>
<reference evidence="3 4" key="1">
    <citation type="journal article" date="2024" name="J Genomics">
        <title>Draft genome sequencing and assembly of Favolaschia claudopus CIRM-BRFM 2984 isolated from oak limbs.</title>
        <authorList>
            <person name="Navarro D."/>
            <person name="Drula E."/>
            <person name="Chaduli D."/>
            <person name="Cazenave R."/>
            <person name="Ahrendt S."/>
            <person name="Wang J."/>
            <person name="Lipzen A."/>
            <person name="Daum C."/>
            <person name="Barry K."/>
            <person name="Grigoriev I.V."/>
            <person name="Favel A."/>
            <person name="Rosso M.N."/>
            <person name="Martin F."/>
        </authorList>
    </citation>
    <scope>NUCLEOTIDE SEQUENCE [LARGE SCALE GENOMIC DNA]</scope>
    <source>
        <strain evidence="3 4">CIRM-BRFM 2984</strain>
    </source>
</reference>
<feature type="region of interest" description="Disordered" evidence="1">
    <location>
        <begin position="1"/>
        <end position="73"/>
    </location>
</feature>
<evidence type="ECO:0000259" key="2">
    <source>
        <dbReference type="Pfam" id="PF20231"/>
    </source>
</evidence>
<gene>
    <name evidence="3" type="ORF">R3P38DRAFT_3167861</name>
</gene>
<dbReference type="InterPro" id="IPR046496">
    <property type="entry name" value="DUF6589"/>
</dbReference>
<dbReference type="EMBL" id="JAWWNJ010000003">
    <property type="protein sequence ID" value="KAK7059466.1"/>
    <property type="molecule type" value="Genomic_DNA"/>
</dbReference>
<dbReference type="Pfam" id="PF20231">
    <property type="entry name" value="DUF6589"/>
    <property type="match status" value="1"/>
</dbReference>
<evidence type="ECO:0000256" key="1">
    <source>
        <dbReference type="SAM" id="MobiDB-lite"/>
    </source>
</evidence>
<name>A0AAW0E4T4_9AGAR</name>
<organism evidence="3 4">
    <name type="scientific">Favolaschia claudopus</name>
    <dbReference type="NCBI Taxonomy" id="2862362"/>
    <lineage>
        <taxon>Eukaryota</taxon>
        <taxon>Fungi</taxon>
        <taxon>Dikarya</taxon>
        <taxon>Basidiomycota</taxon>
        <taxon>Agaricomycotina</taxon>
        <taxon>Agaricomycetes</taxon>
        <taxon>Agaricomycetidae</taxon>
        <taxon>Agaricales</taxon>
        <taxon>Marasmiineae</taxon>
        <taxon>Mycenaceae</taxon>
        <taxon>Favolaschia</taxon>
    </lineage>
</organism>
<sequence length="507" mass="57141">MSSASIVDNFEPRSPVAGLEDPEDPEIDSEDEYYNVSQEILHDEINPSRPPSPAPSLHDEADEPIDEEEDSAPVSPFVLRTRRLCAVLDDLLDEEVVTKLSRVLDVLDENGLDVALFLETLCWGRDDELPLILKRCLKPPRWNSSMRKKRAKGGRAVLPSVVVEACLDMMHDEMREIGPLLTTETATDVRASTLTGFTFVELHKSMLQRAPTLVAIMNGLYKNDPSPMITVTAVSQLMYRHNRRFNLLQKTFAVYFKFPGLSAKGFDVLTHSASPWVTPGSATQFGGYLVTKHPWILTYDNVVILFGLFSQRLDNLQKLNSGTAATVYFNPKGKPLPPSANAKLKARRAGNLNNPMTGAELWKLMGDSEKQLRPFNIHTLLDFLLNSAEFDLEKYPFADHQLLMPLERLNGLPTGKDAKWIQRLLGSVNQPEAKWLKQLRLMDSAITKDIGLNRVLFFLGDQLTVSRIRGLFHRRAGDDNSFDRLDYLVPVFGWLHFTMTVANSLHE</sequence>
<feature type="compositionally biased region" description="Acidic residues" evidence="1">
    <location>
        <begin position="20"/>
        <end position="33"/>
    </location>
</feature>
<evidence type="ECO:0000313" key="3">
    <source>
        <dbReference type="EMBL" id="KAK7059466.1"/>
    </source>
</evidence>
<accession>A0AAW0E4T4</accession>
<feature type="domain" description="DUF6589" evidence="2">
    <location>
        <begin position="353"/>
        <end position="507"/>
    </location>
</feature>
<feature type="compositionally biased region" description="Acidic residues" evidence="1">
    <location>
        <begin position="60"/>
        <end position="71"/>
    </location>
</feature>
<keyword evidence="4" id="KW-1185">Reference proteome</keyword>